<sequence>MSTPWTTDSVGDLAGRTAVVTGANTGIGREVAAVLAAHGATVVLACRDVAKAEAAASRLTGPRTPDVVAPDVVALDLGDLASVRAAAARIRERYPRLDLLVNNAGVMWLPRQRTADGFERHLGVNHLGHFALTGLLLDRLLGTPGSRVVTLSSNGHKSGRLELDDLHFERRRYRPTAAYTQSKLANLLFTYELQRRLEAAGAAGAATIAVAAHPGGSRTDLMRHSPPQIRIATSRPFYRLLPWLIQDAAHGALPPLRAALDPAVRGGDYYGPDGWGEWTGSPVQVTSSPASHDAASQRGLWAESERLTGVEYDFTPRSPAVPSGSGHPA</sequence>
<dbReference type="STRING" id="419479.SAMN04488563_6643"/>
<reference evidence="3" key="1">
    <citation type="submission" date="2016-10" db="EMBL/GenBank/DDBJ databases">
        <authorList>
            <person name="Varghese N."/>
            <person name="Submissions S."/>
        </authorList>
    </citation>
    <scope>NUCLEOTIDE SEQUENCE [LARGE SCALE GENOMIC DNA]</scope>
    <source>
        <strain evidence="3">DSM 45079</strain>
    </source>
</reference>
<dbReference type="GO" id="GO:0016491">
    <property type="term" value="F:oxidoreductase activity"/>
    <property type="evidence" value="ECO:0007669"/>
    <property type="project" value="UniProtKB-KW"/>
</dbReference>
<dbReference type="OrthoDB" id="4577644at2"/>
<dbReference type="SUPFAM" id="SSF51735">
    <property type="entry name" value="NAD(P)-binding Rossmann-fold domains"/>
    <property type="match status" value="1"/>
</dbReference>
<dbReference type="EMBL" id="LT629791">
    <property type="protein sequence ID" value="SDU84355.1"/>
    <property type="molecule type" value="Genomic_DNA"/>
</dbReference>
<protein>
    <submittedName>
        <fullName evidence="2">NAD(P)-dependent dehydrogenase, short-chain alcohol dehydrogenase family</fullName>
    </submittedName>
</protein>
<dbReference type="PRINTS" id="PR00081">
    <property type="entry name" value="GDHRDH"/>
</dbReference>
<dbReference type="NCBIfam" id="NF004846">
    <property type="entry name" value="PRK06197.1"/>
    <property type="match status" value="1"/>
</dbReference>
<dbReference type="PANTHER" id="PTHR43157">
    <property type="entry name" value="PHOSPHATIDYLINOSITOL-GLYCAN BIOSYNTHESIS CLASS F PROTEIN-RELATED"/>
    <property type="match status" value="1"/>
</dbReference>
<keyword evidence="1" id="KW-0560">Oxidoreductase</keyword>
<evidence type="ECO:0000313" key="2">
    <source>
        <dbReference type="EMBL" id="SDU84355.1"/>
    </source>
</evidence>
<gene>
    <name evidence="2" type="ORF">SAMN04488563_6643</name>
</gene>
<dbReference type="Proteomes" id="UP000182977">
    <property type="component" value="Chromosome I"/>
</dbReference>
<dbReference type="Pfam" id="PF00106">
    <property type="entry name" value="adh_short"/>
    <property type="match status" value="1"/>
</dbReference>
<dbReference type="AlphaFoldDB" id="A0A1H2LUF3"/>
<name>A0A1H2LUF3_9ACTN</name>
<accession>A0A1H2LUF3</accession>
<dbReference type="InterPro" id="IPR036291">
    <property type="entry name" value="NAD(P)-bd_dom_sf"/>
</dbReference>
<dbReference type="RefSeq" id="WP_046771105.1">
    <property type="nucleotide sequence ID" value="NZ_LBMC01000039.1"/>
</dbReference>
<keyword evidence="3" id="KW-1185">Reference proteome</keyword>
<dbReference type="Gene3D" id="3.40.50.720">
    <property type="entry name" value="NAD(P)-binding Rossmann-like Domain"/>
    <property type="match status" value="1"/>
</dbReference>
<evidence type="ECO:0000313" key="3">
    <source>
        <dbReference type="Proteomes" id="UP000182977"/>
    </source>
</evidence>
<proteinExistence type="predicted"/>
<dbReference type="InterPro" id="IPR002347">
    <property type="entry name" value="SDR_fam"/>
</dbReference>
<dbReference type="PANTHER" id="PTHR43157:SF31">
    <property type="entry name" value="PHOSPHATIDYLINOSITOL-GLYCAN BIOSYNTHESIS CLASS F PROTEIN"/>
    <property type="match status" value="1"/>
</dbReference>
<organism evidence="2 3">
    <name type="scientific">Jiangella alkaliphila</name>
    <dbReference type="NCBI Taxonomy" id="419479"/>
    <lineage>
        <taxon>Bacteria</taxon>
        <taxon>Bacillati</taxon>
        <taxon>Actinomycetota</taxon>
        <taxon>Actinomycetes</taxon>
        <taxon>Jiangellales</taxon>
        <taxon>Jiangellaceae</taxon>
        <taxon>Jiangella</taxon>
    </lineage>
</organism>
<evidence type="ECO:0000256" key="1">
    <source>
        <dbReference type="ARBA" id="ARBA00023002"/>
    </source>
</evidence>